<dbReference type="PANTHER" id="PTHR33744:SF7">
    <property type="entry name" value="PUCR FAMILY TRANSCRIPTIONAL REGULATOR"/>
    <property type="match status" value="1"/>
</dbReference>
<dbReference type="EMBL" id="JBHTEB010000001">
    <property type="protein sequence ID" value="MFD0316266.1"/>
    <property type="molecule type" value="Genomic_DNA"/>
</dbReference>
<dbReference type="InterPro" id="IPR025751">
    <property type="entry name" value="RsbRD_N_dom"/>
</dbReference>
<dbReference type="Proteomes" id="UP001597023">
    <property type="component" value="Unassembled WGS sequence"/>
</dbReference>
<organism evidence="3 4">
    <name type="scientific">Streptomyces flavalbus</name>
    <dbReference type="NCBI Taxonomy" id="2665155"/>
    <lineage>
        <taxon>Bacteria</taxon>
        <taxon>Bacillati</taxon>
        <taxon>Actinomycetota</taxon>
        <taxon>Actinomycetes</taxon>
        <taxon>Kitasatosporales</taxon>
        <taxon>Streptomycetaceae</taxon>
        <taxon>Streptomyces</taxon>
    </lineage>
</organism>
<comment type="caution">
    <text evidence="3">The sequence shown here is derived from an EMBL/GenBank/DDBJ whole genome shotgun (WGS) entry which is preliminary data.</text>
</comment>
<keyword evidence="4" id="KW-1185">Reference proteome</keyword>
<name>A0ABW2WEV5_9ACTN</name>
<dbReference type="RefSeq" id="WP_381610717.1">
    <property type="nucleotide sequence ID" value="NZ_JBHTEB010000001.1"/>
</dbReference>
<evidence type="ECO:0000259" key="2">
    <source>
        <dbReference type="Pfam" id="PF14361"/>
    </source>
</evidence>
<feature type="domain" description="RsbT co-antagonist protein RsbRD N-terminal" evidence="2">
    <location>
        <begin position="16"/>
        <end position="140"/>
    </location>
</feature>
<gene>
    <name evidence="3" type="ORF">ACFQZ6_19005</name>
</gene>
<feature type="domain" description="PucR C-terminal helix-turn-helix" evidence="1">
    <location>
        <begin position="354"/>
        <end position="401"/>
    </location>
</feature>
<dbReference type="PANTHER" id="PTHR33744">
    <property type="entry name" value="CARBOHYDRATE DIACID REGULATOR"/>
    <property type="match status" value="1"/>
</dbReference>
<dbReference type="InterPro" id="IPR025736">
    <property type="entry name" value="PucR_C-HTH_dom"/>
</dbReference>
<evidence type="ECO:0000259" key="1">
    <source>
        <dbReference type="Pfam" id="PF13556"/>
    </source>
</evidence>
<protein>
    <submittedName>
        <fullName evidence="3">PucR family transcriptional regulator</fullName>
    </submittedName>
</protein>
<dbReference type="Pfam" id="PF13556">
    <property type="entry name" value="HTH_30"/>
    <property type="match status" value="1"/>
</dbReference>
<evidence type="ECO:0000313" key="3">
    <source>
        <dbReference type="EMBL" id="MFD0316266.1"/>
    </source>
</evidence>
<dbReference type="Gene3D" id="1.10.10.2840">
    <property type="entry name" value="PucR C-terminal helix-turn-helix domain"/>
    <property type="match status" value="1"/>
</dbReference>
<dbReference type="InterPro" id="IPR051448">
    <property type="entry name" value="CdaR-like_regulators"/>
</dbReference>
<sequence>MSSLFAELARQAAANARREVDTYVREIPEFAFLDVNSRARAETLEHARWLRHRTLELAPDNAQLTDDDLDHITAMGASRSGAGMSPASPRRILRVHTALMLRELNEAAEAQPGGGIDELMRIMAWFTAQGERGIGAYRRGFLTALNRRMPYVAQVALLTRALLSGDPAAGELARLVDMEVAERYAVTVVRVPGRPGDEREWEGEVEALVKAHQVPVMWCAGGAGGEGGGGGELVALVPYATEGPVRQPADVGLASVSAPDAVPPPPARDLLQDFAHGLGRPCAAGTATAPLGGLADALDRARRISAAAPLRRASARLRPYTLADVFVELAVTDVPSVDHWLRTVARRLAPGPDLLVTLDAYYGHDMNRGATATALNVHPRTLDYRLRRVRELTGVDPGSTHGVRVLGAVVTRTLSGAWP</sequence>
<evidence type="ECO:0000313" key="4">
    <source>
        <dbReference type="Proteomes" id="UP001597023"/>
    </source>
</evidence>
<proteinExistence type="predicted"/>
<dbReference type="InterPro" id="IPR042070">
    <property type="entry name" value="PucR_C-HTH_sf"/>
</dbReference>
<accession>A0ABW2WEV5</accession>
<reference evidence="4" key="1">
    <citation type="journal article" date="2019" name="Int. J. Syst. Evol. Microbiol.">
        <title>The Global Catalogue of Microorganisms (GCM) 10K type strain sequencing project: providing services to taxonomists for standard genome sequencing and annotation.</title>
        <authorList>
            <consortium name="The Broad Institute Genomics Platform"/>
            <consortium name="The Broad Institute Genome Sequencing Center for Infectious Disease"/>
            <person name="Wu L."/>
            <person name="Ma J."/>
        </authorList>
    </citation>
    <scope>NUCLEOTIDE SEQUENCE [LARGE SCALE GENOMIC DNA]</scope>
    <source>
        <strain evidence="4">CGMCC 4.7400</strain>
    </source>
</reference>
<dbReference type="Pfam" id="PF14361">
    <property type="entry name" value="RsbRD_N"/>
    <property type="match status" value="1"/>
</dbReference>